<evidence type="ECO:0000256" key="1">
    <source>
        <dbReference type="SAM" id="SignalP"/>
    </source>
</evidence>
<evidence type="ECO:0000313" key="2">
    <source>
        <dbReference type="EMBL" id="OZC01974.1"/>
    </source>
</evidence>
<evidence type="ECO:0000313" key="3">
    <source>
        <dbReference type="Proteomes" id="UP000216446"/>
    </source>
</evidence>
<keyword evidence="1" id="KW-0732">Signal</keyword>
<protein>
    <recommendedName>
        <fullName evidence="4">DUF3047 domain-containing protein</fullName>
    </recommendedName>
</protein>
<keyword evidence="3" id="KW-1185">Reference proteome</keyword>
<dbReference type="InParanoid" id="A0A259TWL6"/>
<gene>
    <name evidence="2" type="ORF">BSZ36_02645</name>
</gene>
<comment type="caution">
    <text evidence="2">The sequence shown here is derived from an EMBL/GenBank/DDBJ whole genome shotgun (WGS) entry which is preliminary data.</text>
</comment>
<evidence type="ECO:0008006" key="4">
    <source>
        <dbReference type="Google" id="ProtNLM"/>
    </source>
</evidence>
<sequence>MTTRRFLLLALPFLLVGFTASQSDFIVAAFTGMQAGGEINGWEPLTLGDAGETTYTLIEDGGDVVVKAEANDSASGLIRRVEADLNDFPVMSWRWKVDGMIPGGDVRRKGGDDYPARIYVTFDYDPSDLSFGDRLKYRALRALGYDDIPVRALNYIWANKDSETQIVPNAYTDWVQMVPVESGAAKAGVWQTAQRNVLEDYRAAFGEEPPKINGIAIMTDADNTGKSATAYFGDIRLLAE</sequence>
<dbReference type="AlphaFoldDB" id="A0A259TWL6"/>
<dbReference type="InterPro" id="IPR021409">
    <property type="entry name" value="DUF3047"/>
</dbReference>
<dbReference type="RefSeq" id="WP_218827533.1">
    <property type="nucleotide sequence ID" value="NZ_MQWB01000001.1"/>
</dbReference>
<feature type="chain" id="PRO_5013079408" description="DUF3047 domain-containing protein" evidence="1">
    <location>
        <begin position="23"/>
        <end position="240"/>
    </location>
</feature>
<reference evidence="2 3" key="1">
    <citation type="submission" date="2016-11" db="EMBL/GenBank/DDBJ databases">
        <title>Study of marine rhodopsin-containing bacteria.</title>
        <authorList>
            <person name="Yoshizawa S."/>
            <person name="Kumagai Y."/>
            <person name="Kogure K."/>
        </authorList>
    </citation>
    <scope>NUCLEOTIDE SEQUENCE [LARGE SCALE GENOMIC DNA]</scope>
    <source>
        <strain evidence="2 3">SG-29</strain>
    </source>
</reference>
<name>A0A259TWL6_9BACT</name>
<dbReference type="Pfam" id="PF11249">
    <property type="entry name" value="DUF3047"/>
    <property type="match status" value="1"/>
</dbReference>
<dbReference type="EMBL" id="MQWB01000001">
    <property type="protein sequence ID" value="OZC01974.1"/>
    <property type="molecule type" value="Genomic_DNA"/>
</dbReference>
<feature type="signal peptide" evidence="1">
    <location>
        <begin position="1"/>
        <end position="22"/>
    </location>
</feature>
<dbReference type="Proteomes" id="UP000216446">
    <property type="component" value="Unassembled WGS sequence"/>
</dbReference>
<accession>A0A259TWL6</accession>
<proteinExistence type="predicted"/>
<organism evidence="2 3">
    <name type="scientific">Rubricoccus marinus</name>
    <dbReference type="NCBI Taxonomy" id="716817"/>
    <lineage>
        <taxon>Bacteria</taxon>
        <taxon>Pseudomonadati</taxon>
        <taxon>Rhodothermota</taxon>
        <taxon>Rhodothermia</taxon>
        <taxon>Rhodothermales</taxon>
        <taxon>Rubricoccaceae</taxon>
        <taxon>Rubricoccus</taxon>
    </lineage>
</organism>